<dbReference type="Pfam" id="PF00072">
    <property type="entry name" value="Response_reg"/>
    <property type="match status" value="1"/>
</dbReference>
<proteinExistence type="predicted"/>
<sequence>MNEICVHPDQCLAGIQVLLVEDEVDVAFLLQFILKNAGAEVVWVRSVSKAFEQLQYSQPDILVCDVKLPDQNGDRLIQQIRQLEMGTSLHLPAIALSSYTREISAEKMIKAGFERFLPKDFDAEQLISSVLALI</sequence>
<feature type="domain" description="Response regulatory" evidence="3">
    <location>
        <begin position="16"/>
        <end position="134"/>
    </location>
</feature>
<dbReference type="InterPro" id="IPR001789">
    <property type="entry name" value="Sig_transdc_resp-reg_receiver"/>
</dbReference>
<evidence type="ECO:0000313" key="4">
    <source>
        <dbReference type="EMBL" id="HFM97939.1"/>
    </source>
</evidence>
<evidence type="ECO:0000256" key="1">
    <source>
        <dbReference type="ARBA" id="ARBA00022553"/>
    </source>
</evidence>
<dbReference type="SUPFAM" id="SSF52172">
    <property type="entry name" value="CheY-like"/>
    <property type="match status" value="1"/>
</dbReference>
<dbReference type="PROSITE" id="PS50110">
    <property type="entry name" value="RESPONSE_REGULATORY"/>
    <property type="match status" value="1"/>
</dbReference>
<evidence type="ECO:0000259" key="3">
    <source>
        <dbReference type="PROSITE" id="PS50110"/>
    </source>
</evidence>
<accession>A0A7C3PF15</accession>
<organism evidence="4">
    <name type="scientific">Oscillatoriales cyanobacterium SpSt-418</name>
    <dbReference type="NCBI Taxonomy" id="2282169"/>
    <lineage>
        <taxon>Bacteria</taxon>
        <taxon>Bacillati</taxon>
        <taxon>Cyanobacteriota</taxon>
        <taxon>Cyanophyceae</taxon>
        <taxon>Oscillatoriophycideae</taxon>
        <taxon>Oscillatoriales</taxon>
    </lineage>
</organism>
<dbReference type="InterPro" id="IPR050595">
    <property type="entry name" value="Bact_response_regulator"/>
</dbReference>
<protein>
    <submittedName>
        <fullName evidence="4">Response regulator</fullName>
    </submittedName>
</protein>
<name>A0A7C3PF15_9CYAN</name>
<dbReference type="Gene3D" id="3.40.50.2300">
    <property type="match status" value="1"/>
</dbReference>
<gene>
    <name evidence="4" type="ORF">ENR64_09260</name>
</gene>
<dbReference type="EMBL" id="DSRU01000128">
    <property type="protein sequence ID" value="HFM97939.1"/>
    <property type="molecule type" value="Genomic_DNA"/>
</dbReference>
<comment type="caution">
    <text evidence="4">The sequence shown here is derived from an EMBL/GenBank/DDBJ whole genome shotgun (WGS) entry which is preliminary data.</text>
</comment>
<dbReference type="PANTHER" id="PTHR44591:SF3">
    <property type="entry name" value="RESPONSE REGULATORY DOMAIN-CONTAINING PROTEIN"/>
    <property type="match status" value="1"/>
</dbReference>
<reference evidence="4" key="1">
    <citation type="journal article" date="2020" name="mSystems">
        <title>Genome- and Community-Level Interaction Insights into Carbon Utilization and Element Cycling Functions of Hydrothermarchaeota in Hydrothermal Sediment.</title>
        <authorList>
            <person name="Zhou Z."/>
            <person name="Liu Y."/>
            <person name="Xu W."/>
            <person name="Pan J."/>
            <person name="Luo Z.H."/>
            <person name="Li M."/>
        </authorList>
    </citation>
    <scope>NUCLEOTIDE SEQUENCE [LARGE SCALE GENOMIC DNA]</scope>
    <source>
        <strain evidence="4">SpSt-418</strain>
    </source>
</reference>
<feature type="modified residue" description="4-aspartylphosphate" evidence="2">
    <location>
        <position position="65"/>
    </location>
</feature>
<evidence type="ECO:0000256" key="2">
    <source>
        <dbReference type="PROSITE-ProRule" id="PRU00169"/>
    </source>
</evidence>
<keyword evidence="1 2" id="KW-0597">Phosphoprotein</keyword>
<dbReference type="GO" id="GO:0000160">
    <property type="term" value="P:phosphorelay signal transduction system"/>
    <property type="evidence" value="ECO:0007669"/>
    <property type="project" value="InterPro"/>
</dbReference>
<dbReference type="SMART" id="SM00448">
    <property type="entry name" value="REC"/>
    <property type="match status" value="1"/>
</dbReference>
<dbReference type="InterPro" id="IPR011006">
    <property type="entry name" value="CheY-like_superfamily"/>
</dbReference>
<dbReference type="PANTHER" id="PTHR44591">
    <property type="entry name" value="STRESS RESPONSE REGULATOR PROTEIN 1"/>
    <property type="match status" value="1"/>
</dbReference>
<dbReference type="AlphaFoldDB" id="A0A7C3PF15"/>